<protein>
    <submittedName>
        <fullName evidence="1">Uncharacterized protein</fullName>
    </submittedName>
</protein>
<proteinExistence type="predicted"/>
<dbReference type="RefSeq" id="XP_012190325.1">
    <property type="nucleotide sequence ID" value="XM_012334935.1"/>
</dbReference>
<organism evidence="1 2">
    <name type="scientific">Pseudozyma hubeiensis (strain SY62)</name>
    <name type="common">Yeast</name>
    <dbReference type="NCBI Taxonomy" id="1305764"/>
    <lineage>
        <taxon>Eukaryota</taxon>
        <taxon>Fungi</taxon>
        <taxon>Dikarya</taxon>
        <taxon>Basidiomycota</taxon>
        <taxon>Ustilaginomycotina</taxon>
        <taxon>Ustilaginomycetes</taxon>
        <taxon>Ustilaginales</taxon>
        <taxon>Ustilaginaceae</taxon>
        <taxon>Pseudozyma</taxon>
    </lineage>
</organism>
<dbReference type="AlphaFoldDB" id="R9P5P8"/>
<accession>R9P5P8</accession>
<name>R9P5P8_PSEHS</name>
<dbReference type="EMBL" id="DF238805">
    <property type="protein sequence ID" value="GAC96738.1"/>
    <property type="molecule type" value="Genomic_DNA"/>
</dbReference>
<dbReference type="GeneID" id="24109604"/>
<reference evidence="2" key="1">
    <citation type="journal article" date="2013" name="Genome Announc.">
        <title>Draft genome sequence of the basidiomycetous yeast-like fungus Pseudozyma hubeiensis SY62, which produces an abundant amount of the biosurfactant mannosylerythritol lipids.</title>
        <authorList>
            <person name="Konishi M."/>
            <person name="Hatada Y."/>
            <person name="Horiuchi J."/>
        </authorList>
    </citation>
    <scope>NUCLEOTIDE SEQUENCE [LARGE SCALE GENOMIC DNA]</scope>
    <source>
        <strain evidence="2">SY62</strain>
    </source>
</reference>
<dbReference type="Proteomes" id="UP000014071">
    <property type="component" value="Unassembled WGS sequence"/>
</dbReference>
<gene>
    <name evidence="1" type="ORF">PHSY_004322</name>
</gene>
<keyword evidence="2" id="KW-1185">Reference proteome</keyword>
<evidence type="ECO:0000313" key="1">
    <source>
        <dbReference type="EMBL" id="GAC96738.1"/>
    </source>
</evidence>
<dbReference type="HOGENOM" id="CLU_2224376_0_0_1"/>
<sequence>MHRIEYLGHHEDRPRVQWHFVGIRRLRQHGPGRCDRVVSIPSYCRSNIFFTWTEQADIAFLLCALRQLNSETSPDGKKKKTKLGQTLLNGNNICMLIPGSEGPEDS</sequence>
<dbReference type="OrthoDB" id="429711at2759"/>
<evidence type="ECO:0000313" key="2">
    <source>
        <dbReference type="Proteomes" id="UP000014071"/>
    </source>
</evidence>